<evidence type="ECO:0000313" key="6">
    <source>
        <dbReference type="EMBL" id="KAF0852728.1"/>
    </source>
</evidence>
<keyword evidence="2 6" id="KW-0689">Ribosomal protein</keyword>
<dbReference type="Gene3D" id="1.10.1650.10">
    <property type="match status" value="1"/>
</dbReference>
<dbReference type="NCBIfam" id="NF006343">
    <property type="entry name" value="PRK08570.1"/>
    <property type="match status" value="1"/>
</dbReference>
<dbReference type="HAMAP" id="MF_01475">
    <property type="entry name" value="Ribosomal_eL19"/>
    <property type="match status" value="1"/>
</dbReference>
<keyword evidence="7" id="KW-1185">Reference proteome</keyword>
<dbReference type="GO" id="GO:0003735">
    <property type="term" value="F:structural constituent of ribosome"/>
    <property type="evidence" value="ECO:0007669"/>
    <property type="project" value="InterPro"/>
</dbReference>
<evidence type="ECO:0000256" key="1">
    <source>
        <dbReference type="ARBA" id="ARBA00011082"/>
    </source>
</evidence>
<dbReference type="FunFam" id="1.10.1200.240:FF:000001">
    <property type="entry name" value="Ribosomal protein L19"/>
    <property type="match status" value="1"/>
</dbReference>
<dbReference type="InterPro" id="IPR035970">
    <property type="entry name" value="60S_ribosomal_eL19_sf"/>
</dbReference>
<dbReference type="AlphaFoldDB" id="A0A8K0AHQ3"/>
<evidence type="ECO:0000256" key="3">
    <source>
        <dbReference type="ARBA" id="ARBA00023274"/>
    </source>
</evidence>
<feature type="domain" description="Large ribosomal subunit protein eL19" evidence="5">
    <location>
        <begin position="3"/>
        <end position="146"/>
    </location>
</feature>
<accession>A0A8K0AHQ3</accession>
<dbReference type="InterPro" id="IPR039547">
    <property type="entry name" value="Ribosomal_eL19"/>
</dbReference>
<evidence type="ECO:0000256" key="4">
    <source>
        <dbReference type="SAM" id="MobiDB-lite"/>
    </source>
</evidence>
<name>A0A8K0AHQ3_ANDGO</name>
<comment type="caution">
    <text evidence="6">The sequence shown here is derived from an EMBL/GenBank/DDBJ whole genome shotgun (WGS) entry which is preliminary data.</text>
</comment>
<reference evidence="6" key="1">
    <citation type="submission" date="2019-09" db="EMBL/GenBank/DDBJ databases">
        <title>The Mitochondrial Proteome of the Jakobid, Andalucia godoyi, a Protist With the Most Gene-Rich and Bacteria-Like Mitochondrial Genome.</title>
        <authorList>
            <person name="Gray M.W."/>
            <person name="Burger G."/>
            <person name="Derelle R."/>
            <person name="Klimes V."/>
            <person name="Leger M."/>
            <person name="Sarrasin M."/>
            <person name="Vlcek C."/>
            <person name="Roger A.J."/>
            <person name="Elias M."/>
            <person name="Lang B.F."/>
        </authorList>
    </citation>
    <scope>NUCLEOTIDE SEQUENCE</scope>
    <source>
        <strain evidence="6">And28</strain>
    </source>
</reference>
<dbReference type="InterPro" id="IPR000196">
    <property type="entry name" value="Ribosomal_eL19_dom"/>
</dbReference>
<dbReference type="InterPro" id="IPR057260">
    <property type="entry name" value="Ribosomal_L19e_C"/>
</dbReference>
<dbReference type="FunFam" id="1.10.1650.10:FF:000001">
    <property type="entry name" value="Ribosomal protein L19"/>
    <property type="match status" value="1"/>
</dbReference>
<dbReference type="Pfam" id="PF25476">
    <property type="entry name" value="Ribosomal_L19e_C"/>
    <property type="match status" value="1"/>
</dbReference>
<dbReference type="PANTHER" id="PTHR10722">
    <property type="entry name" value="60S RIBOSOMAL PROTEIN L19"/>
    <property type="match status" value="1"/>
</dbReference>
<dbReference type="Proteomes" id="UP000799049">
    <property type="component" value="Unassembled WGS sequence"/>
</dbReference>
<evidence type="ECO:0000313" key="7">
    <source>
        <dbReference type="Proteomes" id="UP000799049"/>
    </source>
</evidence>
<organism evidence="6 7">
    <name type="scientific">Andalucia godoyi</name>
    <name type="common">Flagellate</name>
    <dbReference type="NCBI Taxonomy" id="505711"/>
    <lineage>
        <taxon>Eukaryota</taxon>
        <taxon>Discoba</taxon>
        <taxon>Jakobida</taxon>
        <taxon>Andalucina</taxon>
        <taxon>Andaluciidae</taxon>
        <taxon>Andalucia</taxon>
    </lineage>
</organism>
<keyword evidence="3" id="KW-0687">Ribonucleoprotein</keyword>
<dbReference type="Gene3D" id="1.10.1200.240">
    <property type="match status" value="1"/>
</dbReference>
<dbReference type="GO" id="GO:0003723">
    <property type="term" value="F:RNA binding"/>
    <property type="evidence" value="ECO:0007669"/>
    <property type="project" value="InterPro"/>
</dbReference>
<dbReference type="SMART" id="SM01416">
    <property type="entry name" value="Ribosomal_L19e"/>
    <property type="match status" value="1"/>
</dbReference>
<dbReference type="Pfam" id="PF01280">
    <property type="entry name" value="Ribosomal_L19e"/>
    <property type="match status" value="1"/>
</dbReference>
<comment type="similarity">
    <text evidence="1">Belongs to the eukaryotic ribosomal protein eL19 family.</text>
</comment>
<feature type="region of interest" description="Disordered" evidence="4">
    <location>
        <begin position="163"/>
        <end position="200"/>
    </location>
</feature>
<dbReference type="GO" id="GO:0022625">
    <property type="term" value="C:cytosolic large ribosomal subunit"/>
    <property type="evidence" value="ECO:0007669"/>
    <property type="project" value="InterPro"/>
</dbReference>
<sequence length="200" mass="23168">MVSLALQKRLAAAVLGCGQRRVWMDPTEIAEIGTVNSRSGVRKLIKSNLIIRRPVEMHSRARTRLRLLAKQKGRHTGAGKRHGTANARMPEKVLWMRRLRVLRRLLKKYRASGKIDKHMYHDLYMKSKGNVFKNKRNLMEHIFKEKAENAKVRQLQEEADAIQAKKLQERSKRTARNERRAKKQSDDLAKAVDAAKQSKK</sequence>
<dbReference type="InterPro" id="IPR057259">
    <property type="entry name" value="Ribosomal_L19e"/>
</dbReference>
<feature type="compositionally biased region" description="Basic and acidic residues" evidence="4">
    <location>
        <begin position="166"/>
        <end position="190"/>
    </location>
</feature>
<dbReference type="GO" id="GO:0006412">
    <property type="term" value="P:translation"/>
    <property type="evidence" value="ECO:0007669"/>
    <property type="project" value="InterPro"/>
</dbReference>
<dbReference type="InterPro" id="IPR015972">
    <property type="entry name" value="Ribosomal_eL19_dom1"/>
</dbReference>
<gene>
    <name evidence="6" type="ORF">ANDGO_00680</name>
</gene>
<dbReference type="EMBL" id="VRVR01000019">
    <property type="protein sequence ID" value="KAF0852727.1"/>
    <property type="molecule type" value="Genomic_DNA"/>
</dbReference>
<evidence type="ECO:0000256" key="2">
    <source>
        <dbReference type="ARBA" id="ARBA00022980"/>
    </source>
</evidence>
<dbReference type="EMBL" id="VRVR01000019">
    <property type="protein sequence ID" value="KAF0852728.1"/>
    <property type="molecule type" value="Genomic_DNA"/>
</dbReference>
<proteinExistence type="inferred from homology"/>
<dbReference type="OrthoDB" id="5407653at2759"/>
<protein>
    <submittedName>
        <fullName evidence="6">60S large subunit ribosomal protein eL19 (RpL19)</fullName>
    </submittedName>
</protein>
<evidence type="ECO:0000259" key="5">
    <source>
        <dbReference type="SMART" id="SM01416"/>
    </source>
</evidence>
<dbReference type="SUPFAM" id="SSF48140">
    <property type="entry name" value="Ribosomal protein L19 (L19e)"/>
    <property type="match status" value="1"/>
</dbReference>